<comment type="caution">
    <text evidence="1">The sequence shown here is derived from an EMBL/GenBank/DDBJ whole genome shotgun (WGS) entry which is preliminary data.</text>
</comment>
<dbReference type="EMBL" id="LAZR01001899">
    <property type="protein sequence ID" value="KKN37361.1"/>
    <property type="molecule type" value="Genomic_DNA"/>
</dbReference>
<evidence type="ECO:0000313" key="1">
    <source>
        <dbReference type="EMBL" id="KKN37361.1"/>
    </source>
</evidence>
<protein>
    <submittedName>
        <fullName evidence="1">Uncharacterized protein</fullName>
    </submittedName>
</protein>
<dbReference type="AlphaFoldDB" id="A0A0F9SKC7"/>
<proteinExistence type="predicted"/>
<sequence>MKQWYVDCYMTDSPWSEEFKEFPVQSYGPHTLEECSRIMKTVLDDTIDEED</sequence>
<accession>A0A0F9SKC7</accession>
<gene>
    <name evidence="1" type="ORF">LCGC14_0764240</name>
</gene>
<name>A0A0F9SKC7_9ZZZZ</name>
<reference evidence="1" key="1">
    <citation type="journal article" date="2015" name="Nature">
        <title>Complex archaea that bridge the gap between prokaryotes and eukaryotes.</title>
        <authorList>
            <person name="Spang A."/>
            <person name="Saw J.H."/>
            <person name="Jorgensen S.L."/>
            <person name="Zaremba-Niedzwiedzka K."/>
            <person name="Martijn J."/>
            <person name="Lind A.E."/>
            <person name="van Eijk R."/>
            <person name="Schleper C."/>
            <person name="Guy L."/>
            <person name="Ettema T.J."/>
        </authorList>
    </citation>
    <scope>NUCLEOTIDE SEQUENCE</scope>
</reference>
<organism evidence="1">
    <name type="scientific">marine sediment metagenome</name>
    <dbReference type="NCBI Taxonomy" id="412755"/>
    <lineage>
        <taxon>unclassified sequences</taxon>
        <taxon>metagenomes</taxon>
        <taxon>ecological metagenomes</taxon>
    </lineage>
</organism>